<evidence type="ECO:0000259" key="15">
    <source>
        <dbReference type="PROSITE" id="PS50109"/>
    </source>
</evidence>
<keyword evidence="4" id="KW-0597">Phosphoprotein</keyword>
<dbReference type="GO" id="GO:0016020">
    <property type="term" value="C:membrane"/>
    <property type="evidence" value="ECO:0007669"/>
    <property type="project" value="UniProtKB-SubCell"/>
</dbReference>
<keyword evidence="11" id="KW-0902">Two-component regulatory system</keyword>
<feature type="domain" description="PAS" evidence="16">
    <location>
        <begin position="345"/>
        <end position="390"/>
    </location>
</feature>
<dbReference type="Gene3D" id="3.30.450.20">
    <property type="entry name" value="PAS domain"/>
    <property type="match status" value="8"/>
</dbReference>
<keyword evidence="5" id="KW-0808">Transferase</keyword>
<comment type="caution">
    <text evidence="18">The sequence shown here is derived from an EMBL/GenBank/DDBJ whole genome shotgun (WGS) entry which is preliminary data.</text>
</comment>
<protein>
    <recommendedName>
        <fullName evidence="3">histidine kinase</fullName>
        <ecNumber evidence="3">2.7.13.3</ecNumber>
    </recommendedName>
</protein>
<dbReference type="NCBIfam" id="TIGR00229">
    <property type="entry name" value="sensory_box"/>
    <property type="match status" value="7"/>
</dbReference>
<dbReference type="InterPro" id="IPR036097">
    <property type="entry name" value="HisK_dim/P_sf"/>
</dbReference>
<evidence type="ECO:0000256" key="10">
    <source>
        <dbReference type="ARBA" id="ARBA00022989"/>
    </source>
</evidence>
<dbReference type="Pfam" id="PF08448">
    <property type="entry name" value="PAS_4"/>
    <property type="match status" value="5"/>
</dbReference>
<feature type="transmembrane region" description="Helical" evidence="14">
    <location>
        <begin position="7"/>
        <end position="39"/>
    </location>
</feature>
<dbReference type="PANTHER" id="PTHR43304">
    <property type="entry name" value="PHYTOCHROME-LIKE PROTEIN CPH1"/>
    <property type="match status" value="1"/>
</dbReference>
<feature type="domain" description="PAC" evidence="17">
    <location>
        <begin position="547"/>
        <end position="597"/>
    </location>
</feature>
<dbReference type="Gene3D" id="3.30.565.10">
    <property type="entry name" value="Histidine kinase-like ATPase, C-terminal domain"/>
    <property type="match status" value="1"/>
</dbReference>
<sequence length="1282" mass="144603">MLTPTPLFFVAVMVSAWYGGVQPAIVATILSTLTINYFLLDPIHIFSIPDLGTFVRLSVFVMAALLTSSLNEAQRIARRKAEASLKSLRESEARFGCLAESNIIGMLVADLDGGILEANANFLQTVGYTQKELQAGDLHWRKMTPSESLESSERAIQELRATGVCTPFEKEYFRKDGSRVPVLHGAVMIGTATMTGFVLDLSERKQVEAIQQEALRRERSLHAEVQAANAQLETVLASLQDQFFVLDPDWRYLYVSDRVVDMVGRSREEILGQSIWELFPDTVGSSFYHEVRRAVAEQQIVHFEYFYPAWQRWFENRVYPSRAGVSLLVTDITERKQAEEKLQRTNQTLQTLVDVCPVAIAFFDPNGIIRLWNRAAERIYGWSASETIGQFMPTVSHWPQEFLTSVQTVLSGRSLAGFETQHQRKDGQMVNLEIWANLAHDADGNPGCLGIALDITERKQTEAALRESEARYQVLVSNMPGMAYRYAPAKNGRAVFTYVSTGSRELVELEPETILQDPNAFLRLVHPDDLPSFQESVAISVANSDLWQWEGRLITPSGQLKWVQGRSRPQHTKYGEAWDGLFFDITDRKQTEEALRQSEERLRVALKNSPITVFNQDQNLRHTWLYNPTINLEPAEILGKQDRDFLSEEDAAVLTQLKRRVLETGLGAREEIKVTMPEQVFYYDLTVEPLFNGNEETIGITCASIDITERKQMELALRRSETTLTALIASSPIAIALCDRDLRYLHANEALANVNGIPLSEHIGRTFEEVLPAWAPVLTPILQQVMATQEPVLNQEIVGVTHPSDVVRHALVNFFPVCLPSGEVLGVGVTSVDISDLKRIEDERERVQHELQQTLQTLRTLIQASPLPILVIAPDLTVNLWNSAAERLFDWSEAEVLGRPLPIIPEEKQEECEQLRDAVMNGEVFFAVETYRCRRDGSHVILSVSAAPLYNDHGNVNAILFILQDITERQLAEINLRDSEERLRLALMAANQGLYDLNIQTGDIIVTPAYAQMLGYDPDEFQETIKSWRDRFHPDDISVAHQAYLDYLAGKTDIYQVEFRQRTRSGDWKWILSIGRIVAFDEAGQPLRMLGTHTDITDRKQAETEREQLLAREKMAREAAETANRIKDEFLAVLSHELRSPLNPILGWSKLLQTRKLDAEKTQQALTTIERNAKLQTQLIEDLLDVSRILRGKLALNIAPVTLSSTIEAALETVRLAIEAKEINLRFEASQKGGESNSGKGHPPASSLQVMGDAARLQQVVWNLLTEILHQFQQGVAKEGKI</sequence>
<dbReference type="EMBL" id="DSRU01000299">
    <property type="protein sequence ID" value="HFN00174.1"/>
    <property type="molecule type" value="Genomic_DNA"/>
</dbReference>
<dbReference type="InterPro" id="IPR001610">
    <property type="entry name" value="PAC"/>
</dbReference>
<dbReference type="SMART" id="SM00091">
    <property type="entry name" value="PAS"/>
    <property type="match status" value="8"/>
</dbReference>
<evidence type="ECO:0000256" key="1">
    <source>
        <dbReference type="ARBA" id="ARBA00000085"/>
    </source>
</evidence>
<evidence type="ECO:0000256" key="5">
    <source>
        <dbReference type="ARBA" id="ARBA00022679"/>
    </source>
</evidence>
<dbReference type="InterPro" id="IPR005467">
    <property type="entry name" value="His_kinase_dom"/>
</dbReference>
<evidence type="ECO:0000256" key="4">
    <source>
        <dbReference type="ARBA" id="ARBA00022553"/>
    </source>
</evidence>
<dbReference type="InterPro" id="IPR000700">
    <property type="entry name" value="PAS-assoc_C"/>
</dbReference>
<gene>
    <name evidence="18" type="ORF">ENR64_20940</name>
</gene>
<evidence type="ECO:0000256" key="14">
    <source>
        <dbReference type="SAM" id="Phobius"/>
    </source>
</evidence>
<evidence type="ECO:0000256" key="13">
    <source>
        <dbReference type="SAM" id="MobiDB-lite"/>
    </source>
</evidence>
<evidence type="ECO:0000256" key="12">
    <source>
        <dbReference type="ARBA" id="ARBA00023136"/>
    </source>
</evidence>
<dbReference type="InterPro" id="IPR013655">
    <property type="entry name" value="PAS_fold_3"/>
</dbReference>
<evidence type="ECO:0000256" key="8">
    <source>
        <dbReference type="ARBA" id="ARBA00022777"/>
    </source>
</evidence>
<organism evidence="18">
    <name type="scientific">Oscillatoriales cyanobacterium SpSt-418</name>
    <dbReference type="NCBI Taxonomy" id="2282169"/>
    <lineage>
        <taxon>Bacteria</taxon>
        <taxon>Bacillati</taxon>
        <taxon>Cyanobacteriota</taxon>
        <taxon>Cyanophyceae</taxon>
        <taxon>Oscillatoriophycideae</taxon>
        <taxon>Oscillatoriales</taxon>
    </lineage>
</organism>
<dbReference type="Gene3D" id="6.10.250.490">
    <property type="match status" value="1"/>
</dbReference>
<dbReference type="CDD" id="cd00130">
    <property type="entry name" value="PAS"/>
    <property type="match status" value="6"/>
</dbReference>
<feature type="domain" description="PAC" evidence="17">
    <location>
        <begin position="416"/>
        <end position="467"/>
    </location>
</feature>
<dbReference type="PROSITE" id="PS50109">
    <property type="entry name" value="HIS_KIN"/>
    <property type="match status" value="1"/>
</dbReference>
<proteinExistence type="predicted"/>
<evidence type="ECO:0000256" key="11">
    <source>
        <dbReference type="ARBA" id="ARBA00023012"/>
    </source>
</evidence>
<dbReference type="Gene3D" id="1.20.120.620">
    <property type="entry name" value="Backbone structure of the membrane domain of e. Coli histidine kinase receptor kdpd"/>
    <property type="match status" value="1"/>
</dbReference>
<dbReference type="InterPro" id="IPR035965">
    <property type="entry name" value="PAS-like_dom_sf"/>
</dbReference>
<dbReference type="SMART" id="SM00388">
    <property type="entry name" value="HisKA"/>
    <property type="match status" value="1"/>
</dbReference>
<keyword evidence="6 14" id="KW-0812">Transmembrane</keyword>
<keyword evidence="7" id="KW-0547">Nucleotide-binding</keyword>
<evidence type="ECO:0000313" key="18">
    <source>
        <dbReference type="EMBL" id="HFN00174.1"/>
    </source>
</evidence>
<feature type="region of interest" description="Disordered" evidence="13">
    <location>
        <begin position="1229"/>
        <end position="1248"/>
    </location>
</feature>
<dbReference type="SMART" id="SM00086">
    <property type="entry name" value="PAC"/>
    <property type="match status" value="7"/>
</dbReference>
<reference evidence="18" key="1">
    <citation type="journal article" date="2020" name="mSystems">
        <title>Genome- and Community-Level Interaction Insights into Carbon Utilization and Element Cycling Functions of Hydrothermarchaeota in Hydrothermal Sediment.</title>
        <authorList>
            <person name="Zhou Z."/>
            <person name="Liu Y."/>
            <person name="Xu W."/>
            <person name="Pan J."/>
            <person name="Luo Z.H."/>
            <person name="Li M."/>
        </authorList>
    </citation>
    <scope>NUCLEOTIDE SEQUENCE [LARGE SCALE GENOMIC DNA]</scope>
    <source>
        <strain evidence="18">SpSt-418</strain>
    </source>
</reference>
<dbReference type="PROSITE" id="PS50113">
    <property type="entry name" value="PAC"/>
    <property type="match status" value="5"/>
</dbReference>
<evidence type="ECO:0000259" key="16">
    <source>
        <dbReference type="PROSITE" id="PS50112"/>
    </source>
</evidence>
<dbReference type="SUPFAM" id="SSF55785">
    <property type="entry name" value="PYP-like sensor domain (PAS domain)"/>
    <property type="match status" value="8"/>
</dbReference>
<dbReference type="PROSITE" id="PS50112">
    <property type="entry name" value="PAS"/>
    <property type="match status" value="6"/>
</dbReference>
<dbReference type="SUPFAM" id="SSF47384">
    <property type="entry name" value="Homodimeric domain of signal transducing histidine kinase"/>
    <property type="match status" value="1"/>
</dbReference>
<evidence type="ECO:0000256" key="2">
    <source>
        <dbReference type="ARBA" id="ARBA00004141"/>
    </source>
</evidence>
<keyword evidence="9" id="KW-0067">ATP-binding</keyword>
<dbReference type="Pfam" id="PF00512">
    <property type="entry name" value="HisKA"/>
    <property type="match status" value="1"/>
</dbReference>
<keyword evidence="10 14" id="KW-1133">Transmembrane helix</keyword>
<dbReference type="GO" id="GO:0005524">
    <property type="term" value="F:ATP binding"/>
    <property type="evidence" value="ECO:0007669"/>
    <property type="project" value="UniProtKB-KW"/>
</dbReference>
<dbReference type="Pfam" id="PF08447">
    <property type="entry name" value="PAS_3"/>
    <property type="match status" value="2"/>
</dbReference>
<comment type="subcellular location">
    <subcellularLocation>
        <location evidence="2">Membrane</location>
        <topology evidence="2">Multi-pass membrane protein</topology>
    </subcellularLocation>
</comment>
<evidence type="ECO:0000259" key="17">
    <source>
        <dbReference type="PROSITE" id="PS50113"/>
    </source>
</evidence>
<comment type="catalytic activity">
    <reaction evidence="1">
        <text>ATP + protein L-histidine = ADP + protein N-phospho-L-histidine.</text>
        <dbReference type="EC" id="2.7.13.3"/>
    </reaction>
</comment>
<dbReference type="InterPro" id="IPR036890">
    <property type="entry name" value="HATPase_C_sf"/>
</dbReference>
<dbReference type="InterPro" id="IPR025201">
    <property type="entry name" value="KdpD_TM"/>
</dbReference>
<name>A0A7C3PH33_9CYAN</name>
<feature type="domain" description="Histidine kinase" evidence="15">
    <location>
        <begin position="1133"/>
        <end position="1282"/>
    </location>
</feature>
<evidence type="ECO:0000256" key="6">
    <source>
        <dbReference type="ARBA" id="ARBA00022692"/>
    </source>
</evidence>
<dbReference type="InterPro" id="IPR013656">
    <property type="entry name" value="PAS_4"/>
</dbReference>
<feature type="domain" description="PAS" evidence="16">
    <location>
        <begin position="979"/>
        <end position="1051"/>
    </location>
</feature>
<accession>A0A7C3PH33</accession>
<evidence type="ECO:0000256" key="9">
    <source>
        <dbReference type="ARBA" id="ARBA00022840"/>
    </source>
</evidence>
<feature type="domain" description="PAC" evidence="17">
    <location>
        <begin position="926"/>
        <end position="978"/>
    </location>
</feature>
<dbReference type="InterPro" id="IPR003661">
    <property type="entry name" value="HisK_dim/P_dom"/>
</dbReference>
<keyword evidence="8" id="KW-0418">Kinase</keyword>
<dbReference type="InterPro" id="IPR000014">
    <property type="entry name" value="PAS"/>
</dbReference>
<feature type="domain" description="PAS" evidence="16">
    <location>
        <begin position="228"/>
        <end position="298"/>
    </location>
</feature>
<feature type="domain" description="PAC" evidence="17">
    <location>
        <begin position="1055"/>
        <end position="1108"/>
    </location>
</feature>
<dbReference type="Gene3D" id="1.10.287.130">
    <property type="match status" value="1"/>
</dbReference>
<feature type="domain" description="PAS" evidence="16">
    <location>
        <begin position="91"/>
        <end position="163"/>
    </location>
</feature>
<dbReference type="Pfam" id="PF13426">
    <property type="entry name" value="PAS_9"/>
    <property type="match status" value="1"/>
</dbReference>
<evidence type="ECO:0000256" key="7">
    <source>
        <dbReference type="ARBA" id="ARBA00022741"/>
    </source>
</evidence>
<feature type="domain" description="PAS" evidence="16">
    <location>
        <begin position="720"/>
        <end position="789"/>
    </location>
</feature>
<dbReference type="InterPro" id="IPR038318">
    <property type="entry name" value="KdpD_sf"/>
</dbReference>
<dbReference type="InterPro" id="IPR052162">
    <property type="entry name" value="Sensor_kinase/Photoreceptor"/>
</dbReference>
<dbReference type="GO" id="GO:0000155">
    <property type="term" value="F:phosphorelay sensor kinase activity"/>
    <property type="evidence" value="ECO:0007669"/>
    <property type="project" value="InterPro"/>
</dbReference>
<feature type="domain" description="PAS" evidence="16">
    <location>
        <begin position="854"/>
        <end position="923"/>
    </location>
</feature>
<dbReference type="Pfam" id="PF13493">
    <property type="entry name" value="DUF4118"/>
    <property type="match status" value="1"/>
</dbReference>
<dbReference type="EC" id="2.7.13.3" evidence="3"/>
<dbReference type="CDD" id="cd00082">
    <property type="entry name" value="HisKA"/>
    <property type="match status" value="1"/>
</dbReference>
<evidence type="ECO:0000256" key="3">
    <source>
        <dbReference type="ARBA" id="ARBA00012438"/>
    </source>
</evidence>
<dbReference type="PANTHER" id="PTHR43304:SF1">
    <property type="entry name" value="PAC DOMAIN-CONTAINING PROTEIN"/>
    <property type="match status" value="1"/>
</dbReference>
<feature type="domain" description="PAC" evidence="17">
    <location>
        <begin position="668"/>
        <end position="719"/>
    </location>
</feature>
<keyword evidence="12 14" id="KW-0472">Membrane</keyword>